<evidence type="ECO:0000313" key="2">
    <source>
        <dbReference type="EMBL" id="ATA87670.1"/>
    </source>
</evidence>
<feature type="transmembrane region" description="Helical" evidence="1">
    <location>
        <begin position="42"/>
        <end position="60"/>
    </location>
</feature>
<keyword evidence="1" id="KW-0812">Transmembrane</keyword>
<feature type="transmembrane region" description="Helical" evidence="1">
    <location>
        <begin position="148"/>
        <end position="169"/>
    </location>
</feature>
<sequence>METAFKNIVIKNGIFLGIAMIIFNFTQYTTGVLYTSNTGLSILLWLVGAAMYALFITWGIQQYKTANNGQLTVVDGLKIGALIGVIAGIFSAIYSVVYTTYLDPNYYEKVVELALEKMAPLLQRMSEDEVMEFQQGLFEGKPTVISTFIYAIIGSSLGGLILGVIIGLIKKTKNSD</sequence>
<dbReference type="GeneID" id="84809123"/>
<organism evidence="2 3">
    <name type="scientific">Capnocytophaga gingivalis</name>
    <dbReference type="NCBI Taxonomy" id="1017"/>
    <lineage>
        <taxon>Bacteria</taxon>
        <taxon>Pseudomonadati</taxon>
        <taxon>Bacteroidota</taxon>
        <taxon>Flavobacteriia</taxon>
        <taxon>Flavobacteriales</taxon>
        <taxon>Flavobacteriaceae</taxon>
        <taxon>Capnocytophaga</taxon>
    </lineage>
</organism>
<dbReference type="OrthoDB" id="1151524at2"/>
<keyword evidence="1" id="KW-0472">Membrane</keyword>
<keyword evidence="1" id="KW-1133">Transmembrane helix</keyword>
<protein>
    <submittedName>
        <fullName evidence="2">DUF4199 domain-containing protein</fullName>
    </submittedName>
</protein>
<dbReference type="KEGG" id="cgh:CGC50_11250"/>
<evidence type="ECO:0000313" key="3">
    <source>
        <dbReference type="Proteomes" id="UP000217250"/>
    </source>
</evidence>
<feature type="transmembrane region" description="Helical" evidence="1">
    <location>
        <begin position="12"/>
        <end position="30"/>
    </location>
</feature>
<dbReference type="EMBL" id="CP022386">
    <property type="protein sequence ID" value="ATA87670.1"/>
    <property type="molecule type" value="Genomic_DNA"/>
</dbReference>
<dbReference type="InterPro" id="IPR025250">
    <property type="entry name" value="DUF4199"/>
</dbReference>
<dbReference type="Pfam" id="PF13858">
    <property type="entry name" value="DUF4199"/>
    <property type="match status" value="1"/>
</dbReference>
<evidence type="ECO:0000256" key="1">
    <source>
        <dbReference type="SAM" id="Phobius"/>
    </source>
</evidence>
<dbReference type="AlphaFoldDB" id="A0A250FRD2"/>
<proteinExistence type="predicted"/>
<feature type="transmembrane region" description="Helical" evidence="1">
    <location>
        <begin position="81"/>
        <end position="101"/>
    </location>
</feature>
<reference evidence="3" key="1">
    <citation type="submission" date="2017-06" db="EMBL/GenBank/DDBJ databases">
        <title>Capnocytophaga spp. assemblies.</title>
        <authorList>
            <person name="Gulvik C.A."/>
        </authorList>
    </citation>
    <scope>NUCLEOTIDE SEQUENCE [LARGE SCALE GENOMIC DNA]</scope>
    <source>
        <strain evidence="3">H1496</strain>
    </source>
</reference>
<dbReference type="Proteomes" id="UP000217250">
    <property type="component" value="Chromosome"/>
</dbReference>
<gene>
    <name evidence="2" type="ORF">CGC50_11250</name>
</gene>
<name>A0A250FRD2_9FLAO</name>
<accession>A0A250FRD2</accession>
<dbReference type="RefSeq" id="WP_095910890.1">
    <property type="nucleotide sequence ID" value="NZ_CAURLY010000018.1"/>
</dbReference>